<feature type="compositionally biased region" description="Basic and acidic residues" evidence="1">
    <location>
        <begin position="233"/>
        <end position="244"/>
    </location>
</feature>
<accession>A0A485LRX6</accession>
<dbReference type="AlphaFoldDB" id="A0A485LRX6"/>
<dbReference type="EMBL" id="VJMH01007246">
    <property type="protein sequence ID" value="KAF0684764.1"/>
    <property type="molecule type" value="Genomic_DNA"/>
</dbReference>
<feature type="region of interest" description="Disordered" evidence="1">
    <location>
        <begin position="1"/>
        <end position="56"/>
    </location>
</feature>
<proteinExistence type="predicted"/>
<sequence length="373" mass="40070">MDCMSDTLPPRHEPVLQTSPREASRHLPPLTPPDTATDVQEARPTGRRLSSSPSTAVLVTPASRAELNRLFLEEEHVVATTSTKCDDKGVSRPSECNEESPVGLFRGSSSRPNLALPRPNSFRIGHDALWRERDGGRQETLCALDNCNNPVRQSIRQQHLGQSSNMAVLVSSTSRADLNRLLGACISQRRRRSKCTELQQRQICGIEGLIMVGGAAICATQVPSSQPNLSPVKPRDYNDDEKRSTVTGGPATASCRSTRHLRVVHGAKQAVSQGECERPSSPSPAARHEPSSDPQSSGGLGNDPQLQPTEGVEASNGNDADSGDIINCSNAPHLVPTASRTNLFQPPVNDSTTCWPSQCNTTCLSGRGDDPPL</sequence>
<dbReference type="EMBL" id="CAADRA010007272">
    <property type="protein sequence ID" value="VFT99924.1"/>
    <property type="molecule type" value="Genomic_DNA"/>
</dbReference>
<evidence type="ECO:0000313" key="2">
    <source>
        <dbReference type="EMBL" id="KAF0684764.1"/>
    </source>
</evidence>
<feature type="region of interest" description="Disordered" evidence="1">
    <location>
        <begin position="222"/>
        <end position="328"/>
    </location>
</feature>
<evidence type="ECO:0000313" key="3">
    <source>
        <dbReference type="EMBL" id="VFT99924.1"/>
    </source>
</evidence>
<organism evidence="3 4">
    <name type="scientific">Aphanomyces stellatus</name>
    <dbReference type="NCBI Taxonomy" id="120398"/>
    <lineage>
        <taxon>Eukaryota</taxon>
        <taxon>Sar</taxon>
        <taxon>Stramenopiles</taxon>
        <taxon>Oomycota</taxon>
        <taxon>Saprolegniomycetes</taxon>
        <taxon>Saprolegniales</taxon>
        <taxon>Verrucalvaceae</taxon>
        <taxon>Aphanomyces</taxon>
    </lineage>
</organism>
<protein>
    <submittedName>
        <fullName evidence="3">Aste57867_23279 protein</fullName>
    </submittedName>
</protein>
<reference evidence="2" key="2">
    <citation type="submission" date="2019-06" db="EMBL/GenBank/DDBJ databases">
        <title>Genomics analysis of Aphanomyces spp. identifies a new class of oomycete effector associated with host adaptation.</title>
        <authorList>
            <person name="Gaulin E."/>
        </authorList>
    </citation>
    <scope>NUCLEOTIDE SEQUENCE</scope>
    <source>
        <strain evidence="2">CBS 578.67</strain>
    </source>
</reference>
<gene>
    <name evidence="3" type="primary">Aste57867_23279</name>
    <name evidence="2" type="ORF">As57867_023208</name>
    <name evidence="3" type="ORF">ASTE57867_23279</name>
</gene>
<evidence type="ECO:0000313" key="4">
    <source>
        <dbReference type="Proteomes" id="UP000332933"/>
    </source>
</evidence>
<reference evidence="3 4" key="1">
    <citation type="submission" date="2019-03" db="EMBL/GenBank/DDBJ databases">
        <authorList>
            <person name="Gaulin E."/>
            <person name="Dumas B."/>
        </authorList>
    </citation>
    <scope>NUCLEOTIDE SEQUENCE [LARGE SCALE GENOMIC DNA]</scope>
    <source>
        <strain evidence="3">CBS 568.67</strain>
    </source>
</reference>
<dbReference type="Proteomes" id="UP000332933">
    <property type="component" value="Unassembled WGS sequence"/>
</dbReference>
<evidence type="ECO:0000256" key="1">
    <source>
        <dbReference type="SAM" id="MobiDB-lite"/>
    </source>
</evidence>
<name>A0A485LRX6_9STRA</name>
<keyword evidence="4" id="KW-1185">Reference proteome</keyword>
<feature type="region of interest" description="Disordered" evidence="1">
    <location>
        <begin position="81"/>
        <end position="111"/>
    </location>
</feature>